<feature type="transmembrane region" description="Helical" evidence="1">
    <location>
        <begin position="104"/>
        <end position="125"/>
    </location>
</feature>
<accession>A0A3M8SKC3</accession>
<evidence type="ECO:0000313" key="2">
    <source>
        <dbReference type="EMBL" id="RNF81741.1"/>
    </source>
</evidence>
<dbReference type="OrthoDB" id="6026227at2"/>
<organism evidence="2 3">
    <name type="scientific">Montanilutibacter psychrotolerans</name>
    <dbReference type="NCBI Taxonomy" id="1327343"/>
    <lineage>
        <taxon>Bacteria</taxon>
        <taxon>Pseudomonadati</taxon>
        <taxon>Pseudomonadota</taxon>
        <taxon>Gammaproteobacteria</taxon>
        <taxon>Lysobacterales</taxon>
        <taxon>Lysobacteraceae</taxon>
        <taxon>Montanilutibacter</taxon>
    </lineage>
</organism>
<reference evidence="2 3" key="1">
    <citation type="submission" date="2018-11" db="EMBL/GenBank/DDBJ databases">
        <title>Lysobacter cryohumiis sp. nov., isolated from soil in the Tianshan Mountains, Xinjiang, China.</title>
        <authorList>
            <person name="Luo Y."/>
            <person name="Sheng H."/>
        </authorList>
    </citation>
    <scope>NUCLEOTIDE SEQUENCE [LARGE SCALE GENOMIC DNA]</scope>
    <source>
        <strain evidence="2 3">ZS60</strain>
    </source>
</reference>
<dbReference type="Pfam" id="PF04241">
    <property type="entry name" value="DUF423"/>
    <property type="match status" value="1"/>
</dbReference>
<keyword evidence="1" id="KW-0812">Transmembrane</keyword>
<comment type="caution">
    <text evidence="2">The sequence shown here is derived from an EMBL/GenBank/DDBJ whole genome shotgun (WGS) entry which is preliminary data.</text>
</comment>
<dbReference type="EMBL" id="RIBS01000013">
    <property type="protein sequence ID" value="RNF81741.1"/>
    <property type="molecule type" value="Genomic_DNA"/>
</dbReference>
<evidence type="ECO:0000256" key="1">
    <source>
        <dbReference type="SAM" id="Phobius"/>
    </source>
</evidence>
<dbReference type="InterPro" id="IPR006696">
    <property type="entry name" value="DUF423"/>
</dbReference>
<proteinExistence type="predicted"/>
<dbReference type="RefSeq" id="WP_123089268.1">
    <property type="nucleotide sequence ID" value="NZ_RIBS01000013.1"/>
</dbReference>
<keyword evidence="3" id="KW-1185">Reference proteome</keyword>
<feature type="transmembrane region" description="Helical" evidence="1">
    <location>
        <begin position="77"/>
        <end position="98"/>
    </location>
</feature>
<keyword evidence="1" id="KW-0472">Membrane</keyword>
<dbReference type="AlphaFoldDB" id="A0A3M8SKC3"/>
<evidence type="ECO:0000313" key="3">
    <source>
        <dbReference type="Proteomes" id="UP000267049"/>
    </source>
</evidence>
<name>A0A3M8SKC3_9GAMM</name>
<keyword evidence="1" id="KW-1133">Transmembrane helix</keyword>
<dbReference type="Proteomes" id="UP000267049">
    <property type="component" value="Unassembled WGS sequence"/>
</dbReference>
<feature type="transmembrane region" description="Helical" evidence="1">
    <location>
        <begin position="50"/>
        <end position="70"/>
    </location>
</feature>
<protein>
    <submittedName>
        <fullName evidence="2">DUF423 domain-containing protein</fullName>
    </submittedName>
</protein>
<sequence>MSGSQPPPTPSTPLSSPSVRALAASGAVLAALSVALSAYAAHGAGGEVRAHLQTAALFAFGHGIALAALAPHALRGLARLALAGLLAGVLMFSGSLVATHVFGVSLGLAPFGGSLMILAWLVYAADAARR</sequence>
<gene>
    <name evidence="2" type="ORF">EER27_16640</name>
</gene>